<evidence type="ECO:0000313" key="2">
    <source>
        <dbReference type="Proteomes" id="UP001163046"/>
    </source>
</evidence>
<sequence>MPGQPVQFRKSPVDVDDATTFLCTLMGNCSIRVPLRGLDNSNRLLEDDDEDSQFDQVKGDHFRTLYDIIFGPIKDIMQALHYGSD</sequence>
<evidence type="ECO:0000313" key="1">
    <source>
        <dbReference type="EMBL" id="KAJ7353776.1"/>
    </source>
</evidence>
<dbReference type="AlphaFoldDB" id="A0A9X0CIK4"/>
<keyword evidence="2" id="KW-1185">Reference proteome</keyword>
<organism evidence="1 2">
    <name type="scientific">Desmophyllum pertusum</name>
    <dbReference type="NCBI Taxonomy" id="174260"/>
    <lineage>
        <taxon>Eukaryota</taxon>
        <taxon>Metazoa</taxon>
        <taxon>Cnidaria</taxon>
        <taxon>Anthozoa</taxon>
        <taxon>Hexacorallia</taxon>
        <taxon>Scleractinia</taxon>
        <taxon>Caryophylliina</taxon>
        <taxon>Caryophylliidae</taxon>
        <taxon>Desmophyllum</taxon>
    </lineage>
</organism>
<proteinExistence type="predicted"/>
<dbReference type="Proteomes" id="UP001163046">
    <property type="component" value="Unassembled WGS sequence"/>
</dbReference>
<comment type="caution">
    <text evidence="1">The sequence shown here is derived from an EMBL/GenBank/DDBJ whole genome shotgun (WGS) entry which is preliminary data.</text>
</comment>
<protein>
    <submittedName>
        <fullName evidence="1">Uncharacterized protein</fullName>
    </submittedName>
</protein>
<name>A0A9X0CIK4_9CNID</name>
<reference evidence="1" key="1">
    <citation type="submission" date="2023-01" db="EMBL/GenBank/DDBJ databases">
        <title>Genome assembly of the deep-sea coral Lophelia pertusa.</title>
        <authorList>
            <person name="Herrera S."/>
            <person name="Cordes E."/>
        </authorList>
    </citation>
    <scope>NUCLEOTIDE SEQUENCE</scope>
    <source>
        <strain evidence="1">USNM1676648</strain>
        <tissue evidence="1">Polyp</tissue>
    </source>
</reference>
<dbReference type="EMBL" id="MU827341">
    <property type="protein sequence ID" value="KAJ7353776.1"/>
    <property type="molecule type" value="Genomic_DNA"/>
</dbReference>
<gene>
    <name evidence="1" type="ORF">OS493_032361</name>
</gene>
<accession>A0A9X0CIK4</accession>